<protein>
    <submittedName>
        <fullName evidence="1">Uncharacterized protein</fullName>
    </submittedName>
</protein>
<proteinExistence type="predicted"/>
<evidence type="ECO:0000313" key="1">
    <source>
        <dbReference type="EMBL" id="GAA5484546.1"/>
    </source>
</evidence>
<dbReference type="Proteomes" id="UP001476282">
    <property type="component" value="Unassembled WGS sequence"/>
</dbReference>
<comment type="caution">
    <text evidence="1">The sequence shown here is derived from an EMBL/GenBank/DDBJ whole genome shotgun (WGS) entry which is preliminary data.</text>
</comment>
<accession>A0ABP9UVX5</accession>
<keyword evidence="2" id="KW-1185">Reference proteome</keyword>
<name>A0ABP9UVX5_9BACT</name>
<sequence>MRHGNSAGGLGEGYRSGAGIRHCDGTAQRIVEIARRVDLGSGAVQSCHRGPQVALDRRQRPGVVGMDHQDGGIARGIGNGTHLGRGATERAFAAAVAIACLEPHRSSHAVDRGGHAATHPEVAIVDDIVGVDTHPALGSGHLLGHAAEVALSVVGVGRRDAIRIRALLQFPPAAGGGLGGVVRKTFGIGLGISVQVAVELFPNRASESVLIGLLPFPRGRGGRRAGDLGENRSDSFVEIRGQLDHSLRIRAVIIADGMRSAATHRLHLAIGEARRHHRAGVGPRDRNIPPAVGVGVLGVGPRISHLVFTVLGVGPRISHLVFTSPSRGPPHAG</sequence>
<evidence type="ECO:0000313" key="2">
    <source>
        <dbReference type="Proteomes" id="UP001476282"/>
    </source>
</evidence>
<reference evidence="1 2" key="1">
    <citation type="submission" date="2024-02" db="EMBL/GenBank/DDBJ databases">
        <title>Haloferula sargassicola NBRC 104335.</title>
        <authorList>
            <person name="Ichikawa N."/>
            <person name="Katano-Makiyama Y."/>
            <person name="Hidaka K."/>
        </authorList>
    </citation>
    <scope>NUCLEOTIDE SEQUENCE [LARGE SCALE GENOMIC DNA]</scope>
    <source>
        <strain evidence="1 2">NBRC 104335</strain>
    </source>
</reference>
<organism evidence="1 2">
    <name type="scientific">Haloferula sargassicola</name>
    <dbReference type="NCBI Taxonomy" id="490096"/>
    <lineage>
        <taxon>Bacteria</taxon>
        <taxon>Pseudomonadati</taxon>
        <taxon>Verrucomicrobiota</taxon>
        <taxon>Verrucomicrobiia</taxon>
        <taxon>Verrucomicrobiales</taxon>
        <taxon>Verrucomicrobiaceae</taxon>
        <taxon>Haloferula</taxon>
    </lineage>
</organism>
<dbReference type="EMBL" id="BAABRI010000028">
    <property type="protein sequence ID" value="GAA5484546.1"/>
    <property type="molecule type" value="Genomic_DNA"/>
</dbReference>
<gene>
    <name evidence="1" type="ORF">Hsar01_03790</name>
</gene>